<evidence type="ECO:0000259" key="7">
    <source>
        <dbReference type="Pfam" id="PF09335"/>
    </source>
</evidence>
<feature type="domain" description="VTT" evidence="7">
    <location>
        <begin position="37"/>
        <end position="158"/>
    </location>
</feature>
<evidence type="ECO:0000256" key="6">
    <source>
        <dbReference type="SAM" id="Phobius"/>
    </source>
</evidence>
<dbReference type="GO" id="GO:0005886">
    <property type="term" value="C:plasma membrane"/>
    <property type="evidence" value="ECO:0007669"/>
    <property type="project" value="UniProtKB-SubCell"/>
</dbReference>
<keyword evidence="5 6" id="KW-0472">Membrane</keyword>
<sequence length="182" mass="19352">AMIHALAHFVLAHAHWAPLLLALVAFAEALVLIGTFVPGSATLVAVGAAAGALHLPLLPLLLGAVVGAVAGDTLSFFLGRRYGPRLLSSPRLDKRRIWIVRGEKALSRWGDLAVFAGRLLPPTRALMPALAGSSTLPWWRFLIADVIAALVWAALHLGAAAFVTHALVHGGWFNAWWHAHGL</sequence>
<name>T0YKJ9_9ZZZZ</name>
<dbReference type="PANTHER" id="PTHR30353">
    <property type="entry name" value="INNER MEMBRANE PROTEIN DEDA-RELATED"/>
    <property type="match status" value="1"/>
</dbReference>
<keyword evidence="3 6" id="KW-0812">Transmembrane</keyword>
<evidence type="ECO:0000256" key="5">
    <source>
        <dbReference type="ARBA" id="ARBA00023136"/>
    </source>
</evidence>
<organism evidence="8">
    <name type="scientific">mine drainage metagenome</name>
    <dbReference type="NCBI Taxonomy" id="410659"/>
    <lineage>
        <taxon>unclassified sequences</taxon>
        <taxon>metagenomes</taxon>
        <taxon>ecological metagenomes</taxon>
    </lineage>
</organism>
<dbReference type="InterPro" id="IPR032816">
    <property type="entry name" value="VTT_dom"/>
</dbReference>
<keyword evidence="4 6" id="KW-1133">Transmembrane helix</keyword>
<evidence type="ECO:0000256" key="3">
    <source>
        <dbReference type="ARBA" id="ARBA00022692"/>
    </source>
</evidence>
<evidence type="ECO:0000256" key="4">
    <source>
        <dbReference type="ARBA" id="ARBA00022989"/>
    </source>
</evidence>
<proteinExistence type="predicted"/>
<evidence type="ECO:0000256" key="1">
    <source>
        <dbReference type="ARBA" id="ARBA00004651"/>
    </source>
</evidence>
<protein>
    <recommendedName>
        <fullName evidence="7">VTT domain-containing protein</fullName>
    </recommendedName>
</protein>
<comment type="subcellular location">
    <subcellularLocation>
        <location evidence="1">Cell membrane</location>
        <topology evidence="1">Multi-pass membrane protein</topology>
    </subcellularLocation>
</comment>
<feature type="transmembrane region" description="Helical" evidence="6">
    <location>
        <begin position="57"/>
        <end position="78"/>
    </location>
</feature>
<gene>
    <name evidence="8" type="ORF">B2A_13563</name>
</gene>
<feature type="transmembrane region" description="Helical" evidence="6">
    <location>
        <begin position="142"/>
        <end position="168"/>
    </location>
</feature>
<evidence type="ECO:0000313" key="8">
    <source>
        <dbReference type="EMBL" id="EQD32452.1"/>
    </source>
</evidence>
<comment type="caution">
    <text evidence="8">The sequence shown here is derived from an EMBL/GenBank/DDBJ whole genome shotgun (WGS) entry which is preliminary data.</text>
</comment>
<reference evidence="8" key="2">
    <citation type="journal article" date="2014" name="ISME J.">
        <title>Microbial stratification in low pH oxic and suboxic macroscopic growths along an acid mine drainage.</title>
        <authorList>
            <person name="Mendez-Garcia C."/>
            <person name="Mesa V."/>
            <person name="Sprenger R.R."/>
            <person name="Richter M."/>
            <person name="Diez M.S."/>
            <person name="Solano J."/>
            <person name="Bargiela R."/>
            <person name="Golyshina O.V."/>
            <person name="Manteca A."/>
            <person name="Ramos J.L."/>
            <person name="Gallego J.R."/>
            <person name="Llorente I."/>
            <person name="Martins Dos Santos V.A."/>
            <person name="Jensen O.N."/>
            <person name="Pelaez A.I."/>
            <person name="Sanchez J."/>
            <person name="Ferrer M."/>
        </authorList>
    </citation>
    <scope>NUCLEOTIDE SEQUENCE</scope>
</reference>
<keyword evidence="2" id="KW-1003">Cell membrane</keyword>
<dbReference type="EMBL" id="AUZZ01009824">
    <property type="protein sequence ID" value="EQD32452.1"/>
    <property type="molecule type" value="Genomic_DNA"/>
</dbReference>
<feature type="transmembrane region" description="Helical" evidence="6">
    <location>
        <begin position="16"/>
        <end position="37"/>
    </location>
</feature>
<feature type="non-terminal residue" evidence="8">
    <location>
        <position position="1"/>
    </location>
</feature>
<dbReference type="InterPro" id="IPR032818">
    <property type="entry name" value="DedA-like"/>
</dbReference>
<accession>T0YKJ9</accession>
<evidence type="ECO:0000256" key="2">
    <source>
        <dbReference type="ARBA" id="ARBA00022475"/>
    </source>
</evidence>
<dbReference type="PANTHER" id="PTHR30353:SF15">
    <property type="entry name" value="INNER MEMBRANE PROTEIN YABI"/>
    <property type="match status" value="1"/>
</dbReference>
<reference evidence="8" key="1">
    <citation type="submission" date="2013-08" db="EMBL/GenBank/DDBJ databases">
        <authorList>
            <person name="Mendez C."/>
            <person name="Richter M."/>
            <person name="Ferrer M."/>
            <person name="Sanchez J."/>
        </authorList>
    </citation>
    <scope>NUCLEOTIDE SEQUENCE</scope>
</reference>
<dbReference type="AlphaFoldDB" id="T0YKJ9"/>
<dbReference type="Pfam" id="PF09335">
    <property type="entry name" value="VTT_dom"/>
    <property type="match status" value="1"/>
</dbReference>